<dbReference type="InterPro" id="IPR026906">
    <property type="entry name" value="LRR_5"/>
</dbReference>
<name>A0A0A1TX29_ENTIV</name>
<dbReference type="Gene3D" id="3.80.10.10">
    <property type="entry name" value="Ribonuclease Inhibitor"/>
    <property type="match status" value="1"/>
</dbReference>
<gene>
    <name evidence="1" type="ORF">EIN_282310</name>
</gene>
<dbReference type="OrthoDB" id="10264456at2759"/>
<protein>
    <recommendedName>
        <fullName evidence="3">Leucine rich repeat containing protein BspA family protein</fullName>
    </recommendedName>
</protein>
<dbReference type="SUPFAM" id="SSF52058">
    <property type="entry name" value="L domain-like"/>
    <property type="match status" value="1"/>
</dbReference>
<evidence type="ECO:0008006" key="3">
    <source>
        <dbReference type="Google" id="ProtNLM"/>
    </source>
</evidence>
<dbReference type="GeneID" id="14884728"/>
<dbReference type="AlphaFoldDB" id="A0A0A1TX29"/>
<accession>A0A0A1TX29</accession>
<dbReference type="Pfam" id="PF13306">
    <property type="entry name" value="LRR_5"/>
    <property type="match status" value="1"/>
</dbReference>
<evidence type="ECO:0000313" key="2">
    <source>
        <dbReference type="Proteomes" id="UP000014680"/>
    </source>
</evidence>
<sequence>MCIDESVFVHNTLTKIIFCGKKCIPCKTCSSCQNLQEVVMDNTVEIIAKSALSNCISLKKITLSSNLEIICKRAFFNCQKLENFEVPQKVRCVGSFAFENCVQLKELVFRKTVVFEMGGCFERGVSLTHLNVPNDFMKHLYNATESEQEIFKRLKIEVLNRMNNKEINNRVFKYDNYSKITDNVTINSDSMHLGDLDTFNTNAKYTSE</sequence>
<reference evidence="1 2" key="1">
    <citation type="submission" date="2012-10" db="EMBL/GenBank/DDBJ databases">
        <authorList>
            <person name="Zafar N."/>
            <person name="Inman J."/>
            <person name="Hall N."/>
            <person name="Lorenzi H."/>
            <person name="Caler E."/>
        </authorList>
    </citation>
    <scope>NUCLEOTIDE SEQUENCE [LARGE SCALE GENOMIC DNA]</scope>
    <source>
        <strain evidence="1 2">IP1</strain>
    </source>
</reference>
<dbReference type="RefSeq" id="XP_004185196.1">
    <property type="nucleotide sequence ID" value="XM_004185148.1"/>
</dbReference>
<dbReference type="EMBL" id="KB207030">
    <property type="protein sequence ID" value="ELP85850.1"/>
    <property type="molecule type" value="Genomic_DNA"/>
</dbReference>
<keyword evidence="2" id="KW-1185">Reference proteome</keyword>
<evidence type="ECO:0000313" key="1">
    <source>
        <dbReference type="EMBL" id="ELP85850.1"/>
    </source>
</evidence>
<dbReference type="Proteomes" id="UP000014680">
    <property type="component" value="Unassembled WGS sequence"/>
</dbReference>
<proteinExistence type="predicted"/>
<dbReference type="KEGG" id="eiv:EIN_282310"/>
<dbReference type="InterPro" id="IPR032675">
    <property type="entry name" value="LRR_dom_sf"/>
</dbReference>
<dbReference type="VEuPathDB" id="AmoebaDB:EIN_282310"/>
<organism evidence="1 2">
    <name type="scientific">Entamoeba invadens IP1</name>
    <dbReference type="NCBI Taxonomy" id="370355"/>
    <lineage>
        <taxon>Eukaryota</taxon>
        <taxon>Amoebozoa</taxon>
        <taxon>Evosea</taxon>
        <taxon>Archamoebae</taxon>
        <taxon>Mastigamoebida</taxon>
        <taxon>Entamoebidae</taxon>
        <taxon>Entamoeba</taxon>
    </lineage>
</organism>